<dbReference type="Proteomes" id="UP000549765">
    <property type="component" value="Unassembled WGS sequence"/>
</dbReference>
<dbReference type="EMBL" id="JAAXPN010000001">
    <property type="protein sequence ID" value="NKZ23578.1"/>
    <property type="molecule type" value="Genomic_DNA"/>
</dbReference>
<protein>
    <submittedName>
        <fullName evidence="5">ABC transporter ATP-binding protein</fullName>
    </submittedName>
</protein>
<comment type="caution">
    <text evidence="5">The sequence shown here is derived from an EMBL/GenBank/DDBJ whole genome shotgun (WGS) entry which is preliminary data.</text>
</comment>
<evidence type="ECO:0000259" key="4">
    <source>
        <dbReference type="PROSITE" id="PS50893"/>
    </source>
</evidence>
<dbReference type="PROSITE" id="PS50893">
    <property type="entry name" value="ABC_TRANSPORTER_2"/>
    <property type="match status" value="1"/>
</dbReference>
<evidence type="ECO:0000256" key="1">
    <source>
        <dbReference type="ARBA" id="ARBA00022448"/>
    </source>
</evidence>
<dbReference type="Pfam" id="PF13732">
    <property type="entry name" value="DrrA1-3_C"/>
    <property type="match status" value="1"/>
</dbReference>
<name>A0A7X6N0L3_9LACO</name>
<proteinExistence type="predicted"/>
<dbReference type="InterPro" id="IPR003593">
    <property type="entry name" value="AAA+_ATPase"/>
</dbReference>
<evidence type="ECO:0000256" key="2">
    <source>
        <dbReference type="ARBA" id="ARBA00022741"/>
    </source>
</evidence>
<evidence type="ECO:0000313" key="5">
    <source>
        <dbReference type="EMBL" id="NKZ23578.1"/>
    </source>
</evidence>
<keyword evidence="3 5" id="KW-0067">ATP-binding</keyword>
<dbReference type="Pfam" id="PF00005">
    <property type="entry name" value="ABC_tran"/>
    <property type="match status" value="1"/>
</dbReference>
<dbReference type="AlphaFoldDB" id="A0A7X6N0L3"/>
<dbReference type="InterPro" id="IPR017871">
    <property type="entry name" value="ABC_transporter-like_CS"/>
</dbReference>
<dbReference type="InterPro" id="IPR003439">
    <property type="entry name" value="ABC_transporter-like_ATP-bd"/>
</dbReference>
<organism evidence="5 6">
    <name type="scientific">Periweissella fabalis</name>
    <dbReference type="NCBI Taxonomy" id="1070421"/>
    <lineage>
        <taxon>Bacteria</taxon>
        <taxon>Bacillati</taxon>
        <taxon>Bacillota</taxon>
        <taxon>Bacilli</taxon>
        <taxon>Lactobacillales</taxon>
        <taxon>Lactobacillaceae</taxon>
        <taxon>Periweissella</taxon>
    </lineage>
</organism>
<keyword evidence="6" id="KW-1185">Reference proteome</keyword>
<evidence type="ECO:0000313" key="6">
    <source>
        <dbReference type="Proteomes" id="UP000549765"/>
    </source>
</evidence>
<dbReference type="SMART" id="SM00382">
    <property type="entry name" value="AAA"/>
    <property type="match status" value="1"/>
</dbReference>
<dbReference type="InterPro" id="IPR027417">
    <property type="entry name" value="P-loop_NTPase"/>
</dbReference>
<gene>
    <name evidence="5" type="ORF">HF964_01990</name>
</gene>
<dbReference type="Gene3D" id="3.40.50.300">
    <property type="entry name" value="P-loop containing nucleotide triphosphate hydrolases"/>
    <property type="match status" value="1"/>
</dbReference>
<reference evidence="5 6" key="1">
    <citation type="submission" date="2020-04" db="EMBL/GenBank/DDBJ databases">
        <title>MicrobeNet Type strains.</title>
        <authorList>
            <person name="Nicholson A.C."/>
        </authorList>
    </citation>
    <scope>NUCLEOTIDE SEQUENCE [LARGE SCALE GENOMIC DNA]</scope>
    <source>
        <strain evidence="5 6">CCUG 61472</strain>
    </source>
</reference>
<dbReference type="InterPro" id="IPR025302">
    <property type="entry name" value="DrrA1/2-like_C"/>
</dbReference>
<dbReference type="SUPFAM" id="SSF52540">
    <property type="entry name" value="P-loop containing nucleoside triphosphate hydrolases"/>
    <property type="match status" value="1"/>
</dbReference>
<keyword evidence="1" id="KW-0813">Transport</keyword>
<evidence type="ECO:0000256" key="3">
    <source>
        <dbReference type="ARBA" id="ARBA00022840"/>
    </source>
</evidence>
<dbReference type="RefSeq" id="WP_168721364.1">
    <property type="nucleotide sequence ID" value="NZ_JAAXPN010000001.1"/>
</dbReference>
<dbReference type="GO" id="GO:0016887">
    <property type="term" value="F:ATP hydrolysis activity"/>
    <property type="evidence" value="ECO:0007669"/>
    <property type="project" value="InterPro"/>
</dbReference>
<keyword evidence="2" id="KW-0547">Nucleotide-binding</keyword>
<feature type="domain" description="ABC transporter" evidence="4">
    <location>
        <begin position="3"/>
        <end position="230"/>
    </location>
</feature>
<dbReference type="PROSITE" id="PS00211">
    <property type="entry name" value="ABC_TRANSPORTER_1"/>
    <property type="match status" value="1"/>
</dbReference>
<accession>A0A7X6N0L3</accession>
<dbReference type="PANTHER" id="PTHR42939">
    <property type="entry name" value="ABC TRANSPORTER ATP-BINDING PROTEIN ALBC-RELATED"/>
    <property type="match status" value="1"/>
</dbReference>
<dbReference type="InterPro" id="IPR051782">
    <property type="entry name" value="ABC_Transporter_VariousFunc"/>
</dbReference>
<sequence>MAIEIKHLTKEFGPKVAVNDLSLTLNDGQVLGLIGQNGAGKTTTFRMLLDFIKPDHGTILFDGQPITQAIRKKIGFLPEERGLYQKWTIEQQMLYFGELHGMKANTIKSELKRWLKRLEVVGKPNDKVQTLSKGNAQKVQLIATLIFQPQLLILDEPFTGLDPVNTSLMMREIKQFSDEGARIIFSAHNMASVESLSDHLLMLKNGNTVLSGATNVIRESFGRTRIYLESPISDAELLGIEGVISITPSNLGRMLKISDEAVGRVVFERVTSSTNYVPAFMQTPPSLDEIFRTEVAATEVKL</sequence>
<dbReference type="GO" id="GO:0005524">
    <property type="term" value="F:ATP binding"/>
    <property type="evidence" value="ECO:0007669"/>
    <property type="project" value="UniProtKB-KW"/>
</dbReference>
<dbReference type="PANTHER" id="PTHR42939:SF1">
    <property type="entry name" value="ABC TRANSPORTER ATP-BINDING PROTEIN ALBC-RELATED"/>
    <property type="match status" value="1"/>
</dbReference>